<protein>
    <recommendedName>
        <fullName evidence="4">Lipoprotein</fullName>
    </recommendedName>
</protein>
<dbReference type="Proteomes" id="UP000805614">
    <property type="component" value="Unassembled WGS sequence"/>
</dbReference>
<reference evidence="2 3" key="1">
    <citation type="submission" date="2020-06" db="EMBL/GenBank/DDBJ databases">
        <title>Actinomadura xiongansis sp. nov., isolated from soil of Baiyangdian.</title>
        <authorList>
            <person name="Zhang X."/>
        </authorList>
    </citation>
    <scope>NUCLEOTIDE SEQUENCE [LARGE SCALE GENOMIC DNA]</scope>
    <source>
        <strain evidence="2 3">HBUM206468</strain>
    </source>
</reference>
<gene>
    <name evidence="2" type="ORF">HKK74_07735</name>
</gene>
<organism evidence="2 3">
    <name type="scientific">Actinomadura alba</name>
    <dbReference type="NCBI Taxonomy" id="406431"/>
    <lineage>
        <taxon>Bacteria</taxon>
        <taxon>Bacillati</taxon>
        <taxon>Actinomycetota</taxon>
        <taxon>Actinomycetes</taxon>
        <taxon>Streptosporangiales</taxon>
        <taxon>Thermomonosporaceae</taxon>
        <taxon>Actinomadura</taxon>
    </lineage>
</organism>
<evidence type="ECO:0000313" key="3">
    <source>
        <dbReference type="Proteomes" id="UP000805614"/>
    </source>
</evidence>
<accession>A0ABR7LKJ8</accession>
<comment type="caution">
    <text evidence="2">The sequence shown here is derived from an EMBL/GenBank/DDBJ whole genome shotgun (WGS) entry which is preliminary data.</text>
</comment>
<name>A0ABR7LKJ8_9ACTN</name>
<evidence type="ECO:0000313" key="2">
    <source>
        <dbReference type="EMBL" id="MBC6465382.1"/>
    </source>
</evidence>
<proteinExistence type="predicted"/>
<dbReference type="EMBL" id="JABVEC010000004">
    <property type="protein sequence ID" value="MBC6465382.1"/>
    <property type="molecule type" value="Genomic_DNA"/>
</dbReference>
<keyword evidence="3" id="KW-1185">Reference proteome</keyword>
<feature type="region of interest" description="Disordered" evidence="1">
    <location>
        <begin position="29"/>
        <end position="62"/>
    </location>
</feature>
<evidence type="ECO:0008006" key="4">
    <source>
        <dbReference type="Google" id="ProtNLM"/>
    </source>
</evidence>
<sequence length="188" mass="20102">MEETPLMTLLWRVLAMMIFCSGCLDSGPSRTSGADRSGATPPAGDEAAPLPQPEPEPEPEPAMLTKAEAAERYLESVRPYNAALDEFETAARADRPWTELRVLAGRVAAANAAQVRILRATTWPEEVRGEVTALMAASVRAGRYWSTAAGADEPQRFRAAVLRAAGLSGKPEATALRHALGLPPQPRG</sequence>
<dbReference type="RefSeq" id="WP_222721993.1">
    <property type="nucleotide sequence ID" value="NZ_BAAAOK010000015.1"/>
</dbReference>
<evidence type="ECO:0000256" key="1">
    <source>
        <dbReference type="SAM" id="MobiDB-lite"/>
    </source>
</evidence>